<reference evidence="2 3" key="1">
    <citation type="submission" date="2018-06" db="EMBL/GenBank/DDBJ databases">
        <authorList>
            <consortium name="Pathogen Informatics"/>
            <person name="Doyle S."/>
        </authorList>
    </citation>
    <scope>NUCLEOTIDE SEQUENCE [LARGE SCALE GENOMIC DNA]</scope>
    <source>
        <strain evidence="2 3">NCTC10465</strain>
    </source>
</reference>
<feature type="transmembrane region" description="Helical" evidence="1">
    <location>
        <begin position="274"/>
        <end position="291"/>
    </location>
</feature>
<sequence length="382" mass="42064">MTAEPLGNNPEPALENKNKVSTSAHLSDSFLTNDRLQWSDMKSFLLAISSVIVVWLPVLLLHLTLVLFATLITYALIRGIAGWIHRHVIAYMHSASRQQRMGKVAEWFAIAILATIISLTVYVFGDWIADKASVDVFNNLIRQILDIFDQLHTLLPASISQHLPISVSSFQAMLMSTIKSHAPQLQLVGIHTLRGLGYVLAGVVIGCIVALQVPVNSAAHKTPFTQHLRQKFDELIMGFNDVFFAQVKISSINTILTSVFLLGILPLLGHPLPMAWTVVLITFCAGLFPVVGNLVSNVVIVLLSLTHGLGISILSLVWLVSIHKLEYFLNAQIIGHKIRASAWELLLFILVLEATFGLAGLISAPVIYAQIKRILADRGWVI</sequence>
<dbReference type="AlphaFoldDB" id="A0A378Q6V6"/>
<keyword evidence="1" id="KW-0472">Membrane</keyword>
<organism evidence="2 3">
    <name type="scientific">Faucicola osloensis</name>
    <name type="common">Moraxella osloensis</name>
    <dbReference type="NCBI Taxonomy" id="34062"/>
    <lineage>
        <taxon>Bacteria</taxon>
        <taxon>Pseudomonadati</taxon>
        <taxon>Pseudomonadota</taxon>
        <taxon>Gammaproteobacteria</taxon>
        <taxon>Moraxellales</taxon>
        <taxon>Moraxellaceae</taxon>
        <taxon>Faucicola</taxon>
    </lineage>
</organism>
<evidence type="ECO:0000313" key="3">
    <source>
        <dbReference type="Proteomes" id="UP000255230"/>
    </source>
</evidence>
<evidence type="ECO:0000313" key="2">
    <source>
        <dbReference type="EMBL" id="STY96521.1"/>
    </source>
</evidence>
<evidence type="ECO:0000256" key="1">
    <source>
        <dbReference type="SAM" id="Phobius"/>
    </source>
</evidence>
<dbReference type="RefSeq" id="WP_172460482.1">
    <property type="nucleotide sequence ID" value="NZ_CBCRZU010000017.1"/>
</dbReference>
<name>A0A378Q6V6_FAUOS</name>
<feature type="transmembrane region" description="Helical" evidence="1">
    <location>
        <begin position="298"/>
        <end position="320"/>
    </location>
</feature>
<feature type="transmembrane region" description="Helical" evidence="1">
    <location>
        <begin position="104"/>
        <end position="125"/>
    </location>
</feature>
<protein>
    <submittedName>
        <fullName evidence="2">Domain of uncharacterized function DUF20</fullName>
    </submittedName>
</protein>
<dbReference type="Proteomes" id="UP000255230">
    <property type="component" value="Unassembled WGS sequence"/>
</dbReference>
<feature type="transmembrane region" description="Helical" evidence="1">
    <location>
        <begin position="235"/>
        <end position="268"/>
    </location>
</feature>
<dbReference type="GeneID" id="35778609"/>
<feature type="transmembrane region" description="Helical" evidence="1">
    <location>
        <begin position="195"/>
        <end position="215"/>
    </location>
</feature>
<keyword evidence="3" id="KW-1185">Reference proteome</keyword>
<keyword evidence="1" id="KW-0812">Transmembrane</keyword>
<dbReference type="EMBL" id="UGPY01000001">
    <property type="protein sequence ID" value="STY96521.1"/>
    <property type="molecule type" value="Genomic_DNA"/>
</dbReference>
<feature type="transmembrane region" description="Helical" evidence="1">
    <location>
        <begin position="345"/>
        <end position="368"/>
    </location>
</feature>
<proteinExistence type="predicted"/>
<accession>A0A378Q6V6</accession>
<feature type="transmembrane region" description="Helical" evidence="1">
    <location>
        <begin position="43"/>
        <end position="60"/>
    </location>
</feature>
<gene>
    <name evidence="2" type="ORF">NCTC10465_00277</name>
</gene>
<keyword evidence="1" id="KW-1133">Transmembrane helix</keyword>